<evidence type="ECO:0000313" key="3">
    <source>
        <dbReference type="EMBL" id="OKP13326.1"/>
    </source>
</evidence>
<dbReference type="AlphaFoldDB" id="A0A1Q5ULF4"/>
<keyword evidence="2" id="KW-0732">Signal</keyword>
<dbReference type="Proteomes" id="UP000186955">
    <property type="component" value="Unassembled WGS sequence"/>
</dbReference>
<dbReference type="EMBL" id="MNBE01000130">
    <property type="protein sequence ID" value="OKP13326.1"/>
    <property type="molecule type" value="Genomic_DNA"/>
</dbReference>
<gene>
    <name evidence="3" type="ORF">PENSUB_928</name>
</gene>
<organism evidence="3 4">
    <name type="scientific">Penicillium subrubescens</name>
    <dbReference type="NCBI Taxonomy" id="1316194"/>
    <lineage>
        <taxon>Eukaryota</taxon>
        <taxon>Fungi</taxon>
        <taxon>Dikarya</taxon>
        <taxon>Ascomycota</taxon>
        <taxon>Pezizomycotina</taxon>
        <taxon>Eurotiomycetes</taxon>
        <taxon>Eurotiomycetidae</taxon>
        <taxon>Eurotiales</taxon>
        <taxon>Aspergillaceae</taxon>
        <taxon>Penicillium</taxon>
    </lineage>
</organism>
<keyword evidence="1" id="KW-0472">Membrane</keyword>
<reference evidence="3 4" key="1">
    <citation type="submission" date="2016-10" db="EMBL/GenBank/DDBJ databases">
        <title>Genome sequence of the ascomycete fungus Penicillium subrubescens.</title>
        <authorList>
            <person name="De Vries R.P."/>
            <person name="Peng M."/>
            <person name="Dilokpimol A."/>
            <person name="Hilden K."/>
            <person name="Makela M.R."/>
            <person name="Grigoriev I."/>
            <person name="Riley R."/>
            <person name="Granchi Z."/>
        </authorList>
    </citation>
    <scope>NUCLEOTIDE SEQUENCE [LARGE SCALE GENOMIC DNA]</scope>
    <source>
        <strain evidence="3 4">CBS 132785</strain>
    </source>
</reference>
<sequence length="75" mass="7649">MKVTTVFLLCSSVLAGALAEPMPLKLATKLPELIPSGLESPNTIIVVRDNAVLLAPTTAVTVIAIAVAKLALSPA</sequence>
<feature type="transmembrane region" description="Helical" evidence="1">
    <location>
        <begin position="51"/>
        <end position="72"/>
    </location>
</feature>
<keyword evidence="1" id="KW-0812">Transmembrane</keyword>
<keyword evidence="4" id="KW-1185">Reference proteome</keyword>
<accession>A0A1Q5ULF4</accession>
<feature type="signal peptide" evidence="2">
    <location>
        <begin position="1"/>
        <end position="19"/>
    </location>
</feature>
<name>A0A1Q5ULF4_9EURO</name>
<comment type="caution">
    <text evidence="3">The sequence shown here is derived from an EMBL/GenBank/DDBJ whole genome shotgun (WGS) entry which is preliminary data.</text>
</comment>
<evidence type="ECO:0000256" key="1">
    <source>
        <dbReference type="SAM" id="Phobius"/>
    </source>
</evidence>
<protein>
    <submittedName>
        <fullName evidence="3">Uncharacterized protein</fullName>
    </submittedName>
</protein>
<feature type="chain" id="PRO_5012276415" evidence="2">
    <location>
        <begin position="20"/>
        <end position="75"/>
    </location>
</feature>
<keyword evidence="1" id="KW-1133">Transmembrane helix</keyword>
<proteinExistence type="predicted"/>
<evidence type="ECO:0000256" key="2">
    <source>
        <dbReference type="SAM" id="SignalP"/>
    </source>
</evidence>
<evidence type="ECO:0000313" key="4">
    <source>
        <dbReference type="Proteomes" id="UP000186955"/>
    </source>
</evidence>